<comment type="subcellular location">
    <subcellularLocation>
        <location evidence="1">Cell membrane</location>
        <topology evidence="1">Multi-pass membrane protein</topology>
    </subcellularLocation>
</comment>
<evidence type="ECO:0000313" key="8">
    <source>
        <dbReference type="Proteomes" id="UP000179157"/>
    </source>
</evidence>
<organism evidence="7 8">
    <name type="scientific">Fraserbacteria sp. (strain RBG_16_55_9)</name>
    <dbReference type="NCBI Taxonomy" id="1817864"/>
    <lineage>
        <taxon>Bacteria</taxon>
        <taxon>Candidatus Fraseribacteriota</taxon>
    </lineage>
</organism>
<evidence type="ECO:0000256" key="1">
    <source>
        <dbReference type="ARBA" id="ARBA00004651"/>
    </source>
</evidence>
<keyword evidence="5 6" id="KW-0472">Membrane</keyword>
<keyword evidence="4 6" id="KW-1133">Transmembrane helix</keyword>
<proteinExistence type="predicted"/>
<accession>A0A1F5UR96</accession>
<dbReference type="Pfam" id="PF02653">
    <property type="entry name" value="BPD_transp_2"/>
    <property type="match status" value="1"/>
</dbReference>
<dbReference type="GO" id="GO:0005886">
    <property type="term" value="C:plasma membrane"/>
    <property type="evidence" value="ECO:0007669"/>
    <property type="project" value="UniProtKB-SubCell"/>
</dbReference>
<dbReference type="STRING" id="1817864.A2Z21_01270"/>
<reference evidence="7 8" key="1">
    <citation type="journal article" date="2016" name="Nat. Commun.">
        <title>Thousands of microbial genomes shed light on interconnected biogeochemical processes in an aquifer system.</title>
        <authorList>
            <person name="Anantharaman K."/>
            <person name="Brown C.T."/>
            <person name="Hug L.A."/>
            <person name="Sharon I."/>
            <person name="Castelle C.J."/>
            <person name="Probst A.J."/>
            <person name="Thomas B.C."/>
            <person name="Singh A."/>
            <person name="Wilkins M.J."/>
            <person name="Karaoz U."/>
            <person name="Brodie E.L."/>
            <person name="Williams K.H."/>
            <person name="Hubbard S.S."/>
            <person name="Banfield J.F."/>
        </authorList>
    </citation>
    <scope>NUCLEOTIDE SEQUENCE [LARGE SCALE GENOMIC DNA]</scope>
    <source>
        <strain evidence="8">RBG_16_55_9</strain>
    </source>
</reference>
<dbReference type="PANTHER" id="PTHR30482">
    <property type="entry name" value="HIGH-AFFINITY BRANCHED-CHAIN AMINO ACID TRANSPORT SYSTEM PERMEASE"/>
    <property type="match status" value="1"/>
</dbReference>
<dbReference type="AlphaFoldDB" id="A0A1F5UR96"/>
<gene>
    <name evidence="7" type="ORF">A2Z21_01270</name>
</gene>
<feature type="transmembrane region" description="Helical" evidence="6">
    <location>
        <begin position="238"/>
        <end position="269"/>
    </location>
</feature>
<evidence type="ECO:0008006" key="9">
    <source>
        <dbReference type="Google" id="ProtNLM"/>
    </source>
</evidence>
<evidence type="ECO:0000256" key="6">
    <source>
        <dbReference type="SAM" id="Phobius"/>
    </source>
</evidence>
<evidence type="ECO:0000256" key="5">
    <source>
        <dbReference type="ARBA" id="ARBA00023136"/>
    </source>
</evidence>
<sequence>MRKLFAFGVVFALMAIAPGLLNPYQLSILLKILIWGLFAMSYDLVFGYTGLLSLGHSVYFGLGAYGAALMMLQMHPGIAISLAAGVLLGGLAAALIGLLAVRSGGHGFIIVTAVTALLFYLLAQSQRNVTGGDDGLTLGPLPLQIAGWSAGCADPGPAYLLVLVVAGLSFLLLYALVRAPLGLALRCVRENEPRAQALGYDTITLKWLAFALSGGAAALAGALYALTNCHISTALFHWLVSADALIWTLFGGMGTLVGPLLGTGVFFILREGLSGIWQVGYPILVGLTLLLIARFFPQGLLGIIKGLGQTLRGFSR</sequence>
<protein>
    <recommendedName>
        <fullName evidence="9">Branched-chain amino acid ABC transporter permease</fullName>
    </recommendedName>
</protein>
<keyword evidence="3 6" id="KW-0812">Transmembrane</keyword>
<evidence type="ECO:0000313" key="7">
    <source>
        <dbReference type="EMBL" id="OGF53676.1"/>
    </source>
</evidence>
<dbReference type="EMBL" id="MFGX01000098">
    <property type="protein sequence ID" value="OGF53676.1"/>
    <property type="molecule type" value="Genomic_DNA"/>
</dbReference>
<feature type="transmembrane region" description="Helical" evidence="6">
    <location>
        <begin position="275"/>
        <end position="296"/>
    </location>
</feature>
<evidence type="ECO:0000256" key="4">
    <source>
        <dbReference type="ARBA" id="ARBA00022989"/>
    </source>
</evidence>
<feature type="transmembrane region" description="Helical" evidence="6">
    <location>
        <begin position="77"/>
        <end position="100"/>
    </location>
</feature>
<name>A0A1F5UR96_FRAXR</name>
<dbReference type="CDD" id="cd06581">
    <property type="entry name" value="TM_PBP1_LivM_like"/>
    <property type="match status" value="1"/>
</dbReference>
<keyword evidence="2" id="KW-1003">Cell membrane</keyword>
<evidence type="ECO:0000256" key="3">
    <source>
        <dbReference type="ARBA" id="ARBA00022692"/>
    </source>
</evidence>
<feature type="transmembrane region" description="Helical" evidence="6">
    <location>
        <begin position="45"/>
        <end position="65"/>
    </location>
</feature>
<dbReference type="Proteomes" id="UP000179157">
    <property type="component" value="Unassembled WGS sequence"/>
</dbReference>
<feature type="transmembrane region" description="Helical" evidence="6">
    <location>
        <begin position="158"/>
        <end position="177"/>
    </location>
</feature>
<feature type="transmembrane region" description="Helical" evidence="6">
    <location>
        <begin position="106"/>
        <end position="123"/>
    </location>
</feature>
<comment type="caution">
    <text evidence="7">The sequence shown here is derived from an EMBL/GenBank/DDBJ whole genome shotgun (WGS) entry which is preliminary data.</text>
</comment>
<feature type="transmembrane region" description="Helical" evidence="6">
    <location>
        <begin position="207"/>
        <end position="226"/>
    </location>
</feature>
<dbReference type="InterPro" id="IPR001851">
    <property type="entry name" value="ABC_transp_permease"/>
</dbReference>
<evidence type="ECO:0000256" key="2">
    <source>
        <dbReference type="ARBA" id="ARBA00022475"/>
    </source>
</evidence>
<dbReference type="InterPro" id="IPR043428">
    <property type="entry name" value="LivM-like"/>
</dbReference>
<dbReference type="GO" id="GO:0015658">
    <property type="term" value="F:branched-chain amino acid transmembrane transporter activity"/>
    <property type="evidence" value="ECO:0007669"/>
    <property type="project" value="InterPro"/>
</dbReference>
<dbReference type="PANTHER" id="PTHR30482:SF17">
    <property type="entry name" value="ABC TRANSPORTER ATP-BINDING PROTEIN"/>
    <property type="match status" value="1"/>
</dbReference>